<dbReference type="InterPro" id="IPR005135">
    <property type="entry name" value="Endo/exonuclease/phosphatase"/>
</dbReference>
<keyword evidence="3" id="KW-0255">Endonuclease</keyword>
<feature type="domain" description="Endonuclease/exonuclease/phosphatase" evidence="2">
    <location>
        <begin position="96"/>
        <end position="298"/>
    </location>
</feature>
<name>A0A3N4HC68_9ACTN</name>
<evidence type="ECO:0000259" key="2">
    <source>
        <dbReference type="Pfam" id="PF03372"/>
    </source>
</evidence>
<dbReference type="AlphaFoldDB" id="A0A3N4HC68"/>
<keyword evidence="1" id="KW-0472">Membrane</keyword>
<accession>A0A3N4HC68</accession>
<protein>
    <submittedName>
        <fullName evidence="3">Endonuclease/exonuclease/phosphatase family protein</fullName>
    </submittedName>
</protein>
<evidence type="ECO:0000313" key="3">
    <source>
        <dbReference type="EMBL" id="RPA63404.1"/>
    </source>
</evidence>
<feature type="transmembrane region" description="Helical" evidence="1">
    <location>
        <begin position="35"/>
        <end position="55"/>
    </location>
</feature>
<dbReference type="RefSeq" id="WP_123927745.1">
    <property type="nucleotide sequence ID" value="NZ_JBPSDP010000001.1"/>
</dbReference>
<feature type="transmembrane region" description="Helical" evidence="1">
    <location>
        <begin position="62"/>
        <end position="82"/>
    </location>
</feature>
<dbReference type="Gene3D" id="3.60.10.10">
    <property type="entry name" value="Endonuclease/exonuclease/phosphatase"/>
    <property type="match status" value="1"/>
</dbReference>
<keyword evidence="1" id="KW-1133">Transmembrane helix</keyword>
<dbReference type="OrthoDB" id="2340043at2"/>
<dbReference type="Proteomes" id="UP000267536">
    <property type="component" value="Unassembled WGS sequence"/>
</dbReference>
<keyword evidence="1" id="KW-0812">Transmembrane</keyword>
<sequence>MTTVIGLSMGWLLLAMTGAAIWLHYTASRGTSAIYATAVVPLALVSGAVTVIVFLSMQRWIALSLSVVVLAGVVFTQFPLWVSQNPPAGQRFTVVSANLQLGLADVDDLSAIASDADLVSLQEVTPEVYARIMRSGLADRFPHRYARPAPLSVGTMILSRAELRDEERIPGTAHLAARTQLPGASEVAVLAVHSAAPMSGYAAEWSADLTAVGGHLDSITTGPVIVAGDFNATFDHAQFRALLRNDVVDAGAESGSGYQLTYPTDKLGGIPLAGIDHILIRGFGAVQVTSRNLRGSDHRALVATLVAR</sequence>
<evidence type="ECO:0000256" key="1">
    <source>
        <dbReference type="SAM" id="Phobius"/>
    </source>
</evidence>
<keyword evidence="3" id="KW-0378">Hydrolase</keyword>
<dbReference type="Pfam" id="PF03372">
    <property type="entry name" value="Exo_endo_phos"/>
    <property type="match status" value="1"/>
</dbReference>
<dbReference type="SUPFAM" id="SSF56219">
    <property type="entry name" value="DNase I-like"/>
    <property type="match status" value="1"/>
</dbReference>
<comment type="caution">
    <text evidence="3">The sequence shown here is derived from an EMBL/GenBank/DDBJ whole genome shotgun (WGS) entry which is preliminary data.</text>
</comment>
<organism evidence="3 4">
    <name type="scientific">Gordonia oryzae</name>
    <dbReference type="NCBI Taxonomy" id="2487349"/>
    <lineage>
        <taxon>Bacteria</taxon>
        <taxon>Bacillati</taxon>
        <taxon>Actinomycetota</taxon>
        <taxon>Actinomycetes</taxon>
        <taxon>Mycobacteriales</taxon>
        <taxon>Gordoniaceae</taxon>
        <taxon>Gordonia</taxon>
    </lineage>
</organism>
<evidence type="ECO:0000313" key="4">
    <source>
        <dbReference type="Proteomes" id="UP000267536"/>
    </source>
</evidence>
<gene>
    <name evidence="3" type="ORF">EF294_07810</name>
</gene>
<dbReference type="GO" id="GO:0004527">
    <property type="term" value="F:exonuclease activity"/>
    <property type="evidence" value="ECO:0007669"/>
    <property type="project" value="UniProtKB-KW"/>
</dbReference>
<keyword evidence="3" id="KW-0269">Exonuclease</keyword>
<keyword evidence="3" id="KW-0540">Nuclease</keyword>
<dbReference type="EMBL" id="RKMH01000005">
    <property type="protein sequence ID" value="RPA63404.1"/>
    <property type="molecule type" value="Genomic_DNA"/>
</dbReference>
<dbReference type="InterPro" id="IPR036691">
    <property type="entry name" value="Endo/exonu/phosph_ase_sf"/>
</dbReference>
<proteinExistence type="predicted"/>
<reference evidence="3 4" key="1">
    <citation type="submission" date="2018-11" db="EMBL/GenBank/DDBJ databases">
        <title>Draft genome sequence of Gordonia sp. RS15-1S isolated from rice stems.</title>
        <authorList>
            <person name="Muangham S."/>
        </authorList>
    </citation>
    <scope>NUCLEOTIDE SEQUENCE [LARGE SCALE GENOMIC DNA]</scope>
    <source>
        <strain evidence="3 4">RS15-1S</strain>
    </source>
</reference>
<dbReference type="GO" id="GO:0004519">
    <property type="term" value="F:endonuclease activity"/>
    <property type="evidence" value="ECO:0007669"/>
    <property type="project" value="UniProtKB-KW"/>
</dbReference>
<keyword evidence="4" id="KW-1185">Reference proteome</keyword>